<gene>
    <name evidence="2" type="ORF">F3N42_14850</name>
</gene>
<protein>
    <submittedName>
        <fullName evidence="2">Uncharacterized protein</fullName>
    </submittedName>
</protein>
<dbReference type="RefSeq" id="WP_150865485.1">
    <property type="nucleotide sequence ID" value="NZ_VYXP01000013.1"/>
</dbReference>
<organism evidence="2 3">
    <name type="scientific">Marinihelvus fidelis</name>
    <dbReference type="NCBI Taxonomy" id="2613842"/>
    <lineage>
        <taxon>Bacteria</taxon>
        <taxon>Pseudomonadati</taxon>
        <taxon>Pseudomonadota</taxon>
        <taxon>Gammaproteobacteria</taxon>
        <taxon>Chromatiales</taxon>
        <taxon>Wenzhouxiangellaceae</taxon>
        <taxon>Marinihelvus</taxon>
    </lineage>
</organism>
<evidence type="ECO:0000256" key="1">
    <source>
        <dbReference type="SAM" id="Phobius"/>
    </source>
</evidence>
<keyword evidence="1" id="KW-0812">Transmembrane</keyword>
<name>A0A5N0T3J4_9GAMM</name>
<feature type="transmembrane region" description="Helical" evidence="1">
    <location>
        <begin position="37"/>
        <end position="56"/>
    </location>
</feature>
<keyword evidence="1" id="KW-0472">Membrane</keyword>
<evidence type="ECO:0000313" key="3">
    <source>
        <dbReference type="Proteomes" id="UP000325372"/>
    </source>
</evidence>
<comment type="caution">
    <text evidence="2">The sequence shown here is derived from an EMBL/GenBank/DDBJ whole genome shotgun (WGS) entry which is preliminary data.</text>
</comment>
<dbReference type="EMBL" id="VYXP01000013">
    <property type="protein sequence ID" value="KAA9129640.1"/>
    <property type="molecule type" value="Genomic_DNA"/>
</dbReference>
<proteinExistence type="predicted"/>
<keyword evidence="1" id="KW-1133">Transmembrane helix</keyword>
<evidence type="ECO:0000313" key="2">
    <source>
        <dbReference type="EMBL" id="KAA9129640.1"/>
    </source>
</evidence>
<keyword evidence="3" id="KW-1185">Reference proteome</keyword>
<dbReference type="AlphaFoldDB" id="A0A5N0T3J4"/>
<accession>A0A5N0T3J4</accession>
<reference evidence="2 3" key="1">
    <citation type="submission" date="2019-09" db="EMBL/GenBank/DDBJ databases">
        <title>Wenzhouxiangella sp. Genome sequencing and assembly.</title>
        <authorList>
            <person name="Zhang R."/>
        </authorList>
    </citation>
    <scope>NUCLEOTIDE SEQUENCE [LARGE SCALE GENOMIC DNA]</scope>
    <source>
        <strain evidence="2 3">W260</strain>
    </source>
</reference>
<sequence>MNRWRGAFVCRVIGIPALLAGAWVLWLMAQGDVRPSAINLVQFSVVFLLGLFLVMLHRRVDISALGVTIRTRWLFWTRRRVIPAERVRRLEVSASGELHSGQVGADSGGNSSRNYYDMTLYDTHGVALCNLNPQVLFARPDQIADCTRLAREVVRVLGCDLVLGEPVQNDLPGNGVL</sequence>
<feature type="transmembrane region" description="Helical" evidence="1">
    <location>
        <begin position="12"/>
        <end position="31"/>
    </location>
</feature>
<dbReference type="Proteomes" id="UP000325372">
    <property type="component" value="Unassembled WGS sequence"/>
</dbReference>